<feature type="compositionally biased region" description="Gly residues" evidence="3">
    <location>
        <begin position="742"/>
        <end position="754"/>
    </location>
</feature>
<dbReference type="Pfam" id="PF00353">
    <property type="entry name" value="HemolysinCabind"/>
    <property type="match status" value="19"/>
</dbReference>
<name>A0A162KYY0_9PROT</name>
<gene>
    <name evidence="4" type="ORF">AUP44_05755</name>
</gene>
<dbReference type="PANTHER" id="PTHR38340">
    <property type="entry name" value="S-LAYER PROTEIN"/>
    <property type="match status" value="1"/>
</dbReference>
<feature type="region of interest" description="Disordered" evidence="3">
    <location>
        <begin position="715"/>
        <end position="755"/>
    </location>
</feature>
<evidence type="ECO:0000256" key="2">
    <source>
        <dbReference type="ARBA" id="ARBA00022525"/>
    </source>
</evidence>
<organism evidence="4 5">
    <name type="scientific">Tistrella mobilis</name>
    <dbReference type="NCBI Taxonomy" id="171437"/>
    <lineage>
        <taxon>Bacteria</taxon>
        <taxon>Pseudomonadati</taxon>
        <taxon>Pseudomonadota</taxon>
        <taxon>Alphaproteobacteria</taxon>
        <taxon>Geminicoccales</taxon>
        <taxon>Geminicoccaceae</taxon>
        <taxon>Tistrella</taxon>
    </lineage>
</organism>
<dbReference type="InterPro" id="IPR011049">
    <property type="entry name" value="Serralysin-like_metalloprot_C"/>
</dbReference>
<evidence type="ECO:0000313" key="4">
    <source>
        <dbReference type="EMBL" id="KYO52481.1"/>
    </source>
</evidence>
<dbReference type="Gene3D" id="2.150.10.10">
    <property type="entry name" value="Serralysin-like metalloprotease, C-terminal"/>
    <property type="match status" value="11"/>
</dbReference>
<dbReference type="InterPro" id="IPR001343">
    <property type="entry name" value="Hemolysn_Ca-bd"/>
</dbReference>
<evidence type="ECO:0000313" key="5">
    <source>
        <dbReference type="Proteomes" id="UP000075787"/>
    </source>
</evidence>
<proteinExistence type="predicted"/>
<feature type="compositionally biased region" description="Basic and acidic residues" evidence="3">
    <location>
        <begin position="857"/>
        <end position="870"/>
    </location>
</feature>
<dbReference type="InterPro" id="IPR018511">
    <property type="entry name" value="Hemolysin-typ_Ca-bd_CS"/>
</dbReference>
<dbReference type="PRINTS" id="PR00313">
    <property type="entry name" value="CABNDNGRPT"/>
</dbReference>
<evidence type="ECO:0000256" key="1">
    <source>
        <dbReference type="ARBA" id="ARBA00004613"/>
    </source>
</evidence>
<evidence type="ECO:0008006" key="6">
    <source>
        <dbReference type="Google" id="ProtNLM"/>
    </source>
</evidence>
<protein>
    <recommendedName>
        <fullName evidence="6">Glycoside-hydrolase family GH114 TIM-barrel domain-containing protein</fullName>
    </recommendedName>
</protein>
<feature type="compositionally biased region" description="Low complexity" evidence="3">
    <location>
        <begin position="911"/>
        <end position="925"/>
    </location>
</feature>
<feature type="compositionally biased region" description="Acidic residues" evidence="3">
    <location>
        <begin position="874"/>
        <end position="888"/>
    </location>
</feature>
<dbReference type="GeneID" id="97239244"/>
<comment type="caution">
    <text evidence="4">The sequence shown here is derived from an EMBL/GenBank/DDBJ whole genome shotgun (WGS) entry which is preliminary data.</text>
</comment>
<dbReference type="Gene3D" id="3.20.20.70">
    <property type="entry name" value="Aldolase class I"/>
    <property type="match status" value="1"/>
</dbReference>
<dbReference type="PANTHER" id="PTHR38340:SF1">
    <property type="entry name" value="S-LAYER PROTEIN"/>
    <property type="match status" value="1"/>
</dbReference>
<sequence length="2286" mass="235249">MVVSSVVPAANPQSTMSALAGASKPVGLTLPDINGTDGPDEALAHIRYGDWASLGTIFTVDGKADLAALPSAPTDTLNQIFKTYRETKYDLDIAYKRALATATDATEQAIHKDYAAKFKALDTSLDTALTGYAHEDGSASFAVSATARALIQLKQKFGLTEVTPYDRISYADLSDDISDKLGSHLGNLLTSKESNQYVRLVEKTIATAVLTEVFERLGRTVTANLIEDVAGGSGDGDGGGIGDLLSFSVVDAISKFTDNFDDKVWDFSKSGLNKLTIRLLASAAEDLGLGQFGKWAAEHAGRSISDAIIQTIESYNDPLASTISFNELIKPLSELDNIRELANNFVSYSLTQTTLSIITHQLNDVFDFIEDFVKIDKEGEEIFAQAASVVGSVIGNQIPVIGSIVVSKIGYVFGSLLYEAINKATGGWLKDAFDADPLFFSYIAFDPISNHLTVYAEDGKRDGSDDYPTIVRTVREMTSIHLNFVNGIIDEVGGRIDLRNFKVYGPSAIPNLLDHTYYGYRHGESPHDVGFDDYQVVFGRDVSGNFIHDDDHLDRLIRIGVERELSKLEFRGGDLAKYQAIKEWRADKALLGQGKSLPALRANLEIAEDYRTYLDNQEVINMMMLTAPHTAFALGWVATLAQAQALGLDRAYTTLADGAVGTERDDRILAGQGDDILHGLGGNDDIRGYSGDDTIYGGAGTDTIDAGSGDDFVTGDDGDDVISGQDGRDSLFGSEGNDRIDGGAGADQLGGDGGNDTIMGGTGDDVIYGDAAGQAGDDTLFGGDGADQIRGGGGRDVIHGDGGNDLIHGDDGDDDLQGNDDDDILQGGAGNDRADGGAGDDDIRGDTGNDTLAGGSGHDRLTGGTGDDRLAGGADDDVLNGNDGDDIVSGDSGQDQAFGGAGKDQLSGAQGDDLLVGGDGNDILSGGDGDDILEGDRQPGSDPGESAQEAVIDAFKDALGARNFGLIYQGPSYTTAGLAAAPHDLLIINPARTNLDTSRPGGERLWTAVEVDTIGADGKQLYAYLNIAKINGFTGMWQADWSVDGTAGATLAAGAPAWLGAVDTGYPNTRLVNFGADGWLDQLVARARVIIDQGFDGMLLDDVLEYYNRFAGSASEIQAAARDMRDLVIALSEAARTYHAQVHAGEPDREPFRILVNGAPYIISDARAGASGSYTGADARYFTAIDGILTENYLTSNRAAIDKILSEFASRDLAVLALEGMAQSDAERIALMKDAIGLGLMPFVTSSADYARLDPPMTIGFGDHPAPGIDILYGGAGDDRLSGGGGLDYLRGGAGADTYLAGRGQGVDRIDEAGGDTAVAGQLPVFDRLVLNGIDTLEQMRLARISMSGDTAPDSLAIDLGEGDRVEIFHQLDGSDPVRRVERLMLGDGRDFILRQDRATGDAGDIVQGSQGRDVISGRGGDDYISGGDGNDVLAGDAGDDVLAGGAGVDLLRGGAGADTYIVGRGDGLDRISEIGGDRLVTGGPLILDRLILDGTLSLAAVDIRRIVAAGETAAYSLEFAIGGGDVIQVIGHFAPSATGRLERLTLADGRTYVLRADLSADARADLITGTAAADTINGRAGDDYIAGAEGMDRLAGDAGDDILRGDGGDDRLTGGAGADLLNGGTGNDTADYAGATAGVTVDLVTGGTRGDAAGDVFVSIERVHATIFADTLAGGVDAEDLHGLGGNDILIGRAGADRLDGGTGIDTASYAGSLRAVTVDLLTGRGKDGDAEGDILLSIENLDGSNGNGDSLVGNSSANRLRGLGGNDVLTGGAGADVLDGGAGSDRARYAGSNAAVSIDLASGDVSGGHAAGDRLISVENLEGSAYGDNLRGNNGSNELFGGAGDDLLNGRAGADRLDGGSGRDTATYASSKNAVVLDLVTGRGTGGDAEGDQLTSIEILVGSSSADRLSGRENAEDLRGGAGDDVLRGRGGADLLDGGTGRDIADYGDSAAGVAVDLQAGRGSSGDAAGDRLSSIEVVVGSGREDKLLGSANADSLYGGRGNDMLAGRAGSDLLDGGAGVDTASYAGSSAAVQLDLMAGRGRGGDAEGDRLVAIENLIGSAQGDMLVGSNAANRLDGGNGNDTLIGRGGADILVGGAGSDLVSYADSASRVTVDLATGSGSGGDAAGDSLSSVERLLGSAFDDRLWGAIGDDILSGGNGNDMLTGRGGKDQLVGGAGADRFVYASIADSRAGTGTRDIIRDFSRAEGDLIVLTSIDADTLRAGDQAFSFIGSRGFDGTAGALRTLAMSEKQALVQIDTNGDRISDFEIIVAGTGVLTGSDFLL</sequence>
<feature type="region of interest" description="Disordered" evidence="3">
    <location>
        <begin position="779"/>
        <end position="946"/>
    </location>
</feature>
<dbReference type="InterPro" id="IPR013785">
    <property type="entry name" value="Aldolase_TIM"/>
</dbReference>
<dbReference type="SUPFAM" id="SSF51445">
    <property type="entry name" value="(Trans)glycosidases"/>
    <property type="match status" value="1"/>
</dbReference>
<dbReference type="Proteomes" id="UP000075787">
    <property type="component" value="Unassembled WGS sequence"/>
</dbReference>
<comment type="subcellular location">
    <subcellularLocation>
        <location evidence="1">Secreted</location>
    </subcellularLocation>
</comment>
<reference evidence="4 5" key="1">
    <citation type="submission" date="2015-12" db="EMBL/GenBank/DDBJ databases">
        <title>Genome sequence of Tistrella mobilis MCCC 1A02139.</title>
        <authorList>
            <person name="Lu L."/>
            <person name="Lai Q."/>
            <person name="Shao Z."/>
            <person name="Qian P."/>
        </authorList>
    </citation>
    <scope>NUCLEOTIDE SEQUENCE [LARGE SCALE GENOMIC DNA]</scope>
    <source>
        <strain evidence="4 5">MCCC 1A02139</strain>
    </source>
</reference>
<dbReference type="RefSeq" id="WP_062764338.1">
    <property type="nucleotide sequence ID" value="NZ_CP121043.1"/>
</dbReference>
<dbReference type="InterPro" id="IPR050557">
    <property type="entry name" value="RTX_toxin/Mannuronan_C5-epim"/>
</dbReference>
<dbReference type="PROSITE" id="PS00330">
    <property type="entry name" value="HEMOLYSIN_CALCIUM"/>
    <property type="match status" value="16"/>
</dbReference>
<dbReference type="EMBL" id="LPZR01000156">
    <property type="protein sequence ID" value="KYO52481.1"/>
    <property type="molecule type" value="Genomic_DNA"/>
</dbReference>
<dbReference type="GO" id="GO:0005576">
    <property type="term" value="C:extracellular region"/>
    <property type="evidence" value="ECO:0007669"/>
    <property type="project" value="UniProtKB-SubCell"/>
</dbReference>
<feature type="compositionally biased region" description="Gly residues" evidence="3">
    <location>
        <begin position="782"/>
        <end position="803"/>
    </location>
</feature>
<dbReference type="SUPFAM" id="SSF51120">
    <property type="entry name" value="beta-Roll"/>
    <property type="match status" value="10"/>
</dbReference>
<feature type="compositionally biased region" description="Acidic residues" evidence="3">
    <location>
        <begin position="811"/>
        <end position="824"/>
    </location>
</feature>
<dbReference type="GO" id="GO:0005509">
    <property type="term" value="F:calcium ion binding"/>
    <property type="evidence" value="ECO:0007669"/>
    <property type="project" value="InterPro"/>
</dbReference>
<accession>A0A162KYY0</accession>
<dbReference type="InterPro" id="IPR017853">
    <property type="entry name" value="GH"/>
</dbReference>
<keyword evidence="2" id="KW-0964">Secreted</keyword>
<evidence type="ECO:0000256" key="3">
    <source>
        <dbReference type="SAM" id="MobiDB-lite"/>
    </source>
</evidence>